<organism evidence="1 2">
    <name type="scientific">Brevundimonas basaltis</name>
    <dbReference type="NCBI Taxonomy" id="472166"/>
    <lineage>
        <taxon>Bacteria</taxon>
        <taxon>Pseudomonadati</taxon>
        <taxon>Pseudomonadota</taxon>
        <taxon>Alphaproteobacteria</taxon>
        <taxon>Caulobacterales</taxon>
        <taxon>Caulobacteraceae</taxon>
        <taxon>Brevundimonas</taxon>
    </lineage>
</organism>
<protein>
    <submittedName>
        <fullName evidence="1">Uncharacterized protein</fullName>
    </submittedName>
</protein>
<dbReference type="Proteomes" id="UP000566663">
    <property type="component" value="Unassembled WGS sequence"/>
</dbReference>
<gene>
    <name evidence="1" type="ORF">HNQ67_002724</name>
</gene>
<name>A0A7W8I0D9_9CAUL</name>
<proteinExistence type="predicted"/>
<dbReference type="AlphaFoldDB" id="A0A7W8I0D9"/>
<dbReference type="RefSeq" id="WP_183256300.1">
    <property type="nucleotide sequence ID" value="NZ_BAAAFF010000002.1"/>
</dbReference>
<reference evidence="1 2" key="1">
    <citation type="submission" date="2020-08" db="EMBL/GenBank/DDBJ databases">
        <title>Genomic Encyclopedia of Type Strains, Phase IV (KMG-IV): sequencing the most valuable type-strain genomes for metagenomic binning, comparative biology and taxonomic classification.</title>
        <authorList>
            <person name="Goeker M."/>
        </authorList>
    </citation>
    <scope>NUCLEOTIDE SEQUENCE [LARGE SCALE GENOMIC DNA]</scope>
    <source>
        <strain evidence="1 2">DSM 25335</strain>
    </source>
</reference>
<accession>A0A7W8I0D9</accession>
<keyword evidence="2" id="KW-1185">Reference proteome</keyword>
<dbReference type="EMBL" id="JACHFZ010000007">
    <property type="protein sequence ID" value="MBB5293178.1"/>
    <property type="molecule type" value="Genomic_DNA"/>
</dbReference>
<evidence type="ECO:0000313" key="1">
    <source>
        <dbReference type="EMBL" id="MBB5293178.1"/>
    </source>
</evidence>
<evidence type="ECO:0000313" key="2">
    <source>
        <dbReference type="Proteomes" id="UP000566663"/>
    </source>
</evidence>
<comment type="caution">
    <text evidence="1">The sequence shown here is derived from an EMBL/GenBank/DDBJ whole genome shotgun (WGS) entry which is preliminary data.</text>
</comment>
<sequence length="126" mass="13609">MARRIRVERLIAVLGAAVLILGAVILWLATRAGGLGGGAPSPEERAGAQLRDHIGRSAVVRYTERGRRRAVCGYVSAGEDLVVFISRPNRILLETDPLKAEFDEMLRDVCPGFLTRAPNFGTGGRP</sequence>